<feature type="chain" id="PRO_5012144857" evidence="2">
    <location>
        <begin position="19"/>
        <end position="372"/>
    </location>
</feature>
<gene>
    <name evidence="3" type="ORF">BV898_14001</name>
</gene>
<feature type="compositionally biased region" description="Low complexity" evidence="1">
    <location>
        <begin position="147"/>
        <end position="160"/>
    </location>
</feature>
<feature type="region of interest" description="Disordered" evidence="1">
    <location>
        <begin position="110"/>
        <end position="348"/>
    </location>
</feature>
<feature type="compositionally biased region" description="Low complexity" evidence="1">
    <location>
        <begin position="286"/>
        <end position="301"/>
    </location>
</feature>
<dbReference type="PRINTS" id="PR01217">
    <property type="entry name" value="PRICHEXTENSN"/>
</dbReference>
<comment type="caution">
    <text evidence="3">The sequence shown here is derived from an EMBL/GenBank/DDBJ whole genome shotgun (WGS) entry which is preliminary data.</text>
</comment>
<protein>
    <submittedName>
        <fullName evidence="3">Uncharacterized protein</fullName>
    </submittedName>
</protein>
<reference evidence="4" key="1">
    <citation type="submission" date="2017-01" db="EMBL/GenBank/DDBJ databases">
        <title>Comparative genomics of anhydrobiosis in the tardigrade Hypsibius dujardini.</title>
        <authorList>
            <person name="Yoshida Y."/>
            <person name="Koutsovoulos G."/>
            <person name="Laetsch D."/>
            <person name="Stevens L."/>
            <person name="Kumar S."/>
            <person name="Horikawa D."/>
            <person name="Ishino K."/>
            <person name="Komine S."/>
            <person name="Tomita M."/>
            <person name="Blaxter M."/>
            <person name="Arakawa K."/>
        </authorList>
    </citation>
    <scope>NUCLEOTIDE SEQUENCE [LARGE SCALE GENOMIC DNA]</scope>
    <source>
        <strain evidence="4">Z151</strain>
    </source>
</reference>
<evidence type="ECO:0000256" key="2">
    <source>
        <dbReference type="SAM" id="SignalP"/>
    </source>
</evidence>
<feature type="compositionally biased region" description="Polar residues" evidence="1">
    <location>
        <begin position="162"/>
        <end position="172"/>
    </location>
</feature>
<feature type="compositionally biased region" description="Gly residues" evidence="1">
    <location>
        <begin position="204"/>
        <end position="213"/>
    </location>
</feature>
<feature type="compositionally biased region" description="Basic and acidic residues" evidence="1">
    <location>
        <begin position="313"/>
        <end position="322"/>
    </location>
</feature>
<feature type="compositionally biased region" description="Polar residues" evidence="1">
    <location>
        <begin position="302"/>
        <end position="311"/>
    </location>
</feature>
<keyword evidence="2" id="KW-0732">Signal</keyword>
<dbReference type="AlphaFoldDB" id="A0A1W0W943"/>
<keyword evidence="4" id="KW-1185">Reference proteome</keyword>
<evidence type="ECO:0000313" key="3">
    <source>
        <dbReference type="EMBL" id="OQV11731.1"/>
    </source>
</evidence>
<evidence type="ECO:0000313" key="4">
    <source>
        <dbReference type="Proteomes" id="UP000192578"/>
    </source>
</evidence>
<evidence type="ECO:0000256" key="1">
    <source>
        <dbReference type="SAM" id="MobiDB-lite"/>
    </source>
</evidence>
<accession>A0A1W0W943</accession>
<organism evidence="3 4">
    <name type="scientific">Hypsibius exemplaris</name>
    <name type="common">Freshwater tardigrade</name>
    <dbReference type="NCBI Taxonomy" id="2072580"/>
    <lineage>
        <taxon>Eukaryota</taxon>
        <taxon>Metazoa</taxon>
        <taxon>Ecdysozoa</taxon>
        <taxon>Tardigrada</taxon>
        <taxon>Eutardigrada</taxon>
        <taxon>Parachela</taxon>
        <taxon>Hypsibioidea</taxon>
        <taxon>Hypsibiidae</taxon>
        <taxon>Hypsibius</taxon>
    </lineage>
</organism>
<dbReference type="EMBL" id="MTYJ01000163">
    <property type="protein sequence ID" value="OQV11731.1"/>
    <property type="molecule type" value="Genomic_DNA"/>
</dbReference>
<sequence length="372" mass="39992">MLPSLISVLSVVLGTALAVKQSYQPSYHTDQGENDPYPIQRYIGTKQSLTGSNNGPKAMSHERDRSASPGRAIPKQSHFEPLFDDFPGPKTKQRIYYPGKGYVEMQVPVQQPDPYSDNKPKNYQSGSYDSARYNTGQYDSAKYNTGGYDSSSDGYSAPAPQRSYSPPAQSYNPRPAPSYAPAAPADYRHEDDDSPFDYLAKQKGSGGSSGYGGQASSYSSAPAPPYRAPSAPAYRPPPPPPAQPSYRPPAPKPSHSLGGYGAGSYSGGNDDGEVGLKSYNPPLPSNPSGYVPSGSYPSSYPDTKSASTYSEMSVDRDQRDPSDGLSSSFGARSLVEGPRPNPAYDAHARGFYDLAEQNGVPRQDQASPFFRK</sequence>
<dbReference type="OrthoDB" id="10072047at2759"/>
<dbReference type="Proteomes" id="UP000192578">
    <property type="component" value="Unassembled WGS sequence"/>
</dbReference>
<feature type="compositionally biased region" description="Pro residues" evidence="1">
    <location>
        <begin position="234"/>
        <end position="252"/>
    </location>
</feature>
<feature type="signal peptide" evidence="2">
    <location>
        <begin position="1"/>
        <end position="18"/>
    </location>
</feature>
<proteinExistence type="predicted"/>
<feature type="region of interest" description="Disordered" evidence="1">
    <location>
        <begin position="46"/>
        <end position="90"/>
    </location>
</feature>
<feature type="compositionally biased region" description="Polar residues" evidence="1">
    <location>
        <begin position="46"/>
        <end position="55"/>
    </location>
</feature>
<feature type="compositionally biased region" description="Polar residues" evidence="1">
    <location>
        <begin position="121"/>
        <end position="138"/>
    </location>
</feature>
<name>A0A1W0W943_HYPEX</name>